<dbReference type="InterPro" id="IPR050410">
    <property type="entry name" value="CCR4/nocturin_mRNA_transcr"/>
</dbReference>
<dbReference type="AlphaFoldDB" id="A0AAZ1XIZ5"/>
<dbReference type="GO" id="GO:0000175">
    <property type="term" value="F:3'-5'-RNA exonuclease activity"/>
    <property type="evidence" value="ECO:0007669"/>
    <property type="project" value="TreeGrafter"/>
</dbReference>
<evidence type="ECO:0000313" key="4">
    <source>
        <dbReference type="Proteomes" id="UP000472276"/>
    </source>
</evidence>
<name>A0AAZ1XIZ5_OREAU</name>
<evidence type="ECO:0000256" key="1">
    <source>
        <dbReference type="SAM" id="MobiDB-lite"/>
    </source>
</evidence>
<proteinExistence type="predicted"/>
<feature type="compositionally biased region" description="Basic and acidic residues" evidence="1">
    <location>
        <begin position="117"/>
        <end position="135"/>
    </location>
</feature>
<feature type="compositionally biased region" description="Basic and acidic residues" evidence="1">
    <location>
        <begin position="244"/>
        <end position="267"/>
    </location>
</feature>
<accession>A0AAZ1XIZ5</accession>
<dbReference type="GeneID" id="116329577"/>
<dbReference type="PANTHER" id="PTHR12121:SF27">
    <property type="entry name" value="PROTEIN ANGEL HOMOLOG 2"/>
    <property type="match status" value="1"/>
</dbReference>
<reference evidence="3" key="2">
    <citation type="submission" date="2025-08" db="UniProtKB">
        <authorList>
            <consortium name="Ensembl"/>
        </authorList>
    </citation>
    <scope>IDENTIFICATION</scope>
</reference>
<dbReference type="PANTHER" id="PTHR12121">
    <property type="entry name" value="CARBON CATABOLITE REPRESSOR PROTEIN 4"/>
    <property type="match status" value="1"/>
</dbReference>
<gene>
    <name evidence="3" type="primary">ANGEL2</name>
</gene>
<feature type="region of interest" description="Disordered" evidence="1">
    <location>
        <begin position="100"/>
        <end position="312"/>
    </location>
</feature>
<dbReference type="GO" id="GO:0003730">
    <property type="term" value="F:mRNA 3'-UTR binding"/>
    <property type="evidence" value="ECO:0007669"/>
    <property type="project" value="TreeGrafter"/>
</dbReference>
<dbReference type="Pfam" id="PF03372">
    <property type="entry name" value="Exo_endo_phos"/>
    <property type="match status" value="1"/>
</dbReference>
<feature type="compositionally biased region" description="Basic and acidic residues" evidence="1">
    <location>
        <begin position="144"/>
        <end position="210"/>
    </location>
</feature>
<organism evidence="3 4">
    <name type="scientific">Oreochromis aureus</name>
    <name type="common">Israeli tilapia</name>
    <name type="synonym">Chromis aureus</name>
    <dbReference type="NCBI Taxonomy" id="47969"/>
    <lineage>
        <taxon>Eukaryota</taxon>
        <taxon>Metazoa</taxon>
        <taxon>Chordata</taxon>
        <taxon>Craniata</taxon>
        <taxon>Vertebrata</taxon>
        <taxon>Euteleostomi</taxon>
        <taxon>Actinopterygii</taxon>
        <taxon>Neopterygii</taxon>
        <taxon>Teleostei</taxon>
        <taxon>Neoteleostei</taxon>
        <taxon>Acanthomorphata</taxon>
        <taxon>Ovalentaria</taxon>
        <taxon>Cichlomorphae</taxon>
        <taxon>Cichliformes</taxon>
        <taxon>Cichlidae</taxon>
        <taxon>African cichlids</taxon>
        <taxon>Pseudocrenilabrinae</taxon>
        <taxon>Oreochromini</taxon>
        <taxon>Oreochromis</taxon>
    </lineage>
</organism>
<dbReference type="Ensembl" id="ENSOABT00000070955.1">
    <property type="protein sequence ID" value="ENSOABP00000067598.1"/>
    <property type="gene ID" value="ENSOABG00000033176.1"/>
</dbReference>
<protein>
    <recommendedName>
        <fullName evidence="2">Endonuclease/exonuclease/phosphatase domain-containing protein</fullName>
    </recommendedName>
</protein>
<dbReference type="RefSeq" id="XP_039455437.1">
    <property type="nucleotide sequence ID" value="XM_039599503.1"/>
</dbReference>
<dbReference type="GO" id="GO:0070935">
    <property type="term" value="P:3'-UTR-mediated mRNA stabilization"/>
    <property type="evidence" value="ECO:0007669"/>
    <property type="project" value="TreeGrafter"/>
</dbReference>
<dbReference type="SUPFAM" id="SSF56219">
    <property type="entry name" value="DNase I-like"/>
    <property type="match status" value="1"/>
</dbReference>
<reference evidence="3" key="3">
    <citation type="submission" date="2025-09" db="UniProtKB">
        <authorList>
            <consortium name="Ensembl"/>
        </authorList>
    </citation>
    <scope>IDENTIFICATION</scope>
</reference>
<dbReference type="InterPro" id="IPR036691">
    <property type="entry name" value="Endo/exonu/phosph_ase_sf"/>
</dbReference>
<dbReference type="RefSeq" id="XP_031607489.2">
    <property type="nucleotide sequence ID" value="XM_031751629.2"/>
</dbReference>
<sequence length="705" mass="79417">MFLRRLSSLSSSFSPCSLPALSQARFNSNTDSSASSFLPQFIPTPHPWWSVPGFPPWPSRLPHSHPSALDCFTHRALHPLNINLGDFGPCRSFHTSAGHLMEFPDRDRGPPYKRRKSAEEKKERKEQNKEKEGHRGGATGGKEGGSKREHHHLDSRKDGSLRSSHHFNDGTKDRVKNNVGKDVRGETSRDKNVERTKSETKDRQRRESADRHHHHYHYHHHHQQEGHKESQPVMHKPNPWFKGRGSEELGGPHRDTKGTSEQQRDGCSDGGQPRSTTHPSNLGQVPGGNTQPSPPRRAVKSLQRHWESCSTDLHPPGDSSVFDFSVMSYNILSQQLLEDNAYLYRHCDPDVLTWEYRLHNLLAEIQHHNADILCLQEVQEDHYENQIKPALQALGYHCEYKKRTGKKPDGCAVLFKTSRFSLLSSNPIEFFRPGDTLLDRDNVGLVVLLRPNNGISHVNPSSFICVANTHLLYNPRRGDIKLAQLAILLAEINRLSRLPNGPVNPVVLCGDFNSAPWSPLYSFLTTGCLQYSGMQIGMVSGQENSPRGQRLLMSPIWSPSLGITHQCQYENKPNAETSPTSPTAVEGAISNLSVEDLAAKAAYEFSRAWRIEHSLKLQSSYQHHLMPDRRPEITTCHSRTALTVDYILYSPDFVPPPSLPGGRGLQLLGRLSLVGQAELEEVNGLPNHRHSSDHLPLLARFRIWC</sequence>
<dbReference type="Gene3D" id="3.60.10.10">
    <property type="entry name" value="Endonuclease/exonuclease/phosphatase"/>
    <property type="match status" value="1"/>
</dbReference>
<feature type="compositionally biased region" description="Polar residues" evidence="1">
    <location>
        <begin position="273"/>
        <end position="291"/>
    </location>
</feature>
<feature type="domain" description="Endonuclease/exonuclease/phosphatase" evidence="2">
    <location>
        <begin position="327"/>
        <end position="665"/>
    </location>
</feature>
<reference evidence="4" key="1">
    <citation type="submission" date="2020-03" db="EMBL/GenBank/DDBJ databases">
        <title>Evolution of repeat sequences and sex chromosomes of tilapia species revealed by chromosome-level genomes.</title>
        <authorList>
            <person name="Xu L."/>
            <person name="Tao W."/>
            <person name="Wang D."/>
            <person name="Zhou Q."/>
        </authorList>
    </citation>
    <scope>NUCLEOTIDE SEQUENCE [LARGE SCALE GENOMIC DNA]</scope>
    <source>
        <strain evidence="4">Israel</strain>
    </source>
</reference>
<dbReference type="Proteomes" id="UP000472276">
    <property type="component" value="Unassembled WGS sequence"/>
</dbReference>
<evidence type="ECO:0000313" key="3">
    <source>
        <dbReference type="Ensembl" id="ENSOABP00000067598.1"/>
    </source>
</evidence>
<feature type="compositionally biased region" description="Basic residues" evidence="1">
    <location>
        <begin position="211"/>
        <end position="222"/>
    </location>
</feature>
<evidence type="ECO:0000259" key="2">
    <source>
        <dbReference type="Pfam" id="PF03372"/>
    </source>
</evidence>
<keyword evidence="4" id="KW-1185">Reference proteome</keyword>
<dbReference type="InterPro" id="IPR005135">
    <property type="entry name" value="Endo/exonuclease/phosphatase"/>
</dbReference>